<protein>
    <submittedName>
        <fullName evidence="4">Glycoside hydrolase</fullName>
    </submittedName>
</protein>
<dbReference type="GO" id="GO:0016787">
    <property type="term" value="F:hydrolase activity"/>
    <property type="evidence" value="ECO:0007669"/>
    <property type="project" value="UniProtKB-KW"/>
</dbReference>
<dbReference type="RefSeq" id="WP_268076605.1">
    <property type="nucleotide sequence ID" value="NZ_CP109966.1"/>
</dbReference>
<gene>
    <name evidence="4" type="ORF">OLW01_14240</name>
</gene>
<evidence type="ECO:0000259" key="3">
    <source>
        <dbReference type="Pfam" id="PF18559"/>
    </source>
</evidence>
<evidence type="ECO:0000313" key="4">
    <source>
        <dbReference type="EMBL" id="WAJ71884.1"/>
    </source>
</evidence>
<dbReference type="InterPro" id="IPR041443">
    <property type="entry name" value="Exop_C"/>
</dbReference>
<dbReference type="EMBL" id="CP109966">
    <property type="protein sequence ID" value="WAJ71884.1"/>
    <property type="molecule type" value="Genomic_DNA"/>
</dbReference>
<sequence>MRHLFLIVAFVISTTSFAEQKVNTDYFYFLNGETPGKWGWTLRGDGNGNKQIPDEGGKSPGGALTLGPADDAEIPSAIKLKWRRSMNGEVNATIYGKTVDLSKFEHNAEIAMAIKIISRKVPNRVMFKVKCGKTCNAKINIAEQLKKAPTNKWFIFPIALNCISGAGANLSTLSWPFSISTAERFEIHLAEVRVSEMQPGKKGCSE</sequence>
<dbReference type="Proteomes" id="UP001163726">
    <property type="component" value="Plasmid pCadTS8_1"/>
</dbReference>
<keyword evidence="4" id="KW-0614">Plasmid</keyword>
<evidence type="ECO:0000313" key="5">
    <source>
        <dbReference type="Proteomes" id="UP001163726"/>
    </source>
</evidence>
<proteinExistence type="predicted"/>
<geneLocation type="plasmid" evidence="4 5">
    <name>pCadTS8_1</name>
</geneLocation>
<name>A0ABY7AU51_9ALTE</name>
<keyword evidence="4" id="KW-0378">Hydrolase</keyword>
<keyword evidence="2" id="KW-0732">Signal</keyword>
<evidence type="ECO:0000256" key="2">
    <source>
        <dbReference type="SAM" id="SignalP"/>
    </source>
</evidence>
<feature type="domain" description="ExoP galactose-binding-like" evidence="3">
    <location>
        <begin position="46"/>
        <end position="193"/>
    </location>
</feature>
<feature type="chain" id="PRO_5047234132" evidence="2">
    <location>
        <begin position="19"/>
        <end position="206"/>
    </location>
</feature>
<evidence type="ECO:0000256" key="1">
    <source>
        <dbReference type="SAM" id="MobiDB-lite"/>
    </source>
</evidence>
<accession>A0ABY7AU51</accession>
<feature type="region of interest" description="Disordered" evidence="1">
    <location>
        <begin position="43"/>
        <end position="69"/>
    </location>
</feature>
<dbReference type="Gene3D" id="2.60.120.430">
    <property type="entry name" value="Galactose-binding lectin"/>
    <property type="match status" value="1"/>
</dbReference>
<organism evidence="4 5">
    <name type="scientific">Catenovulum adriaticum</name>
    <dbReference type="NCBI Taxonomy" id="2984846"/>
    <lineage>
        <taxon>Bacteria</taxon>
        <taxon>Pseudomonadati</taxon>
        <taxon>Pseudomonadota</taxon>
        <taxon>Gammaproteobacteria</taxon>
        <taxon>Alteromonadales</taxon>
        <taxon>Alteromonadaceae</taxon>
        <taxon>Catenovulum</taxon>
    </lineage>
</organism>
<feature type="signal peptide" evidence="2">
    <location>
        <begin position="1"/>
        <end position="18"/>
    </location>
</feature>
<reference evidence="4" key="1">
    <citation type="submission" date="2022-10" db="EMBL/GenBank/DDBJ databases">
        <title>Catenovulum adriacola sp. nov. isolated in the Harbour of Susak.</title>
        <authorList>
            <person name="Schoch T."/>
            <person name="Reich S.J."/>
            <person name="Stoeferle S."/>
            <person name="Flaiz M."/>
            <person name="Kazda M."/>
            <person name="Riedel C.U."/>
            <person name="Duerre P."/>
        </authorList>
    </citation>
    <scope>NUCLEOTIDE SEQUENCE</scope>
    <source>
        <strain evidence="4">TS8</strain>
        <plasmid evidence="4">pCadTS8_1</plasmid>
    </source>
</reference>
<keyword evidence="5" id="KW-1185">Reference proteome</keyword>
<dbReference type="Pfam" id="PF18559">
    <property type="entry name" value="Exop_C"/>
    <property type="match status" value="1"/>
</dbReference>